<name>A0A481XY25_9MONO</name>
<evidence type="ECO:0000256" key="4">
    <source>
        <dbReference type="ARBA" id="ARBA00022511"/>
    </source>
</evidence>
<evidence type="ECO:0000313" key="21">
    <source>
        <dbReference type="EMBL" id="QBK47346.1"/>
    </source>
</evidence>
<evidence type="ECO:0000256" key="19">
    <source>
        <dbReference type="ARBA" id="ARBA00023296"/>
    </source>
</evidence>
<keyword evidence="12 20" id="KW-1133">Transmembrane helix</keyword>
<dbReference type="SUPFAM" id="SSF58069">
    <property type="entry name" value="Virus ectodomain"/>
    <property type="match status" value="1"/>
</dbReference>
<keyword evidence="4" id="KW-1032">Host cell membrane</keyword>
<evidence type="ECO:0000256" key="16">
    <source>
        <dbReference type="ARBA" id="ARBA00023157"/>
    </source>
</evidence>
<sequence length="543" mass="58533">MPALQWRCTVAILTSTLLLVACAVEFSNRRAVDAGFVFQSERAVNLYAKSLTGTIAIKLMPNLPEYMKGCQQDIIKSYNKSLVSIFMPLGDSIKRIWGNTTSSAGDGAAQSRLIGAIIGGVALGVATSAQITAGIAIAQSKQNAENILKLKQAIANTNNAVQELITSQQEVVTALGKIQDYINTALNDTIQQVDCVTSANRLGVELSLYLTQLTTVFSNQIQNPVLTPLSIQALYNIAGGNLDRFLNKIGGSSKNLQSLISSGLIQGQPIAYDSEYQILVIAVSIPSINTVNNLRMAQLVPLSISTPRGQGAVILPRYVVKVADLIEEMSIEDCIVTDTDVYCTRLTTFPLASEMQQCILGNVSACSYSINRGVLTTKFVTVDGIVVANCQAVTCRCVDPSKIISQFSGKPLTVINPEVCRVLNIDQVTLRLSGTFTSEYGGNISIPAGQIVVTGPLDISSELNKVNNSLTNAQAAVDKSNEILKKVNVRLINEAPMVTIIILAVVSLVLSILVMIGLVYTYCTVKKYSKQTEWMMMRSQTKM</sequence>
<dbReference type="GO" id="GO:0020002">
    <property type="term" value="C:host cell plasma membrane"/>
    <property type="evidence" value="ECO:0007669"/>
    <property type="project" value="UniProtKB-SubCell"/>
</dbReference>
<dbReference type="GO" id="GO:0019064">
    <property type="term" value="P:fusion of virus membrane with host plasma membrane"/>
    <property type="evidence" value="ECO:0007669"/>
    <property type="project" value="UniProtKB-KW"/>
</dbReference>
<keyword evidence="14 20" id="KW-0472">Membrane</keyword>
<keyword evidence="9" id="KW-0946">Virion</keyword>
<dbReference type="EMBL" id="MK167230">
    <property type="protein sequence ID" value="QBK47346.1"/>
    <property type="molecule type" value="Viral_cRNA"/>
</dbReference>
<keyword evidence="13" id="KW-0175">Coiled coil</keyword>
<reference evidence="21" key="1">
    <citation type="submission" date="2018-11" db="EMBL/GenBank/DDBJ databases">
        <authorList>
            <person name="Michelle M."/>
            <person name="Aban M."/>
            <person name="Wang J."/>
            <person name="Moore N."/>
            <person name="Shan S.S."/>
            <person name="Marshall J."/>
            <person name="Acuna D.G."/>
            <person name="Vijaykrishna D."/>
            <person name="Butler J."/>
            <person name="Wang J."/>
            <person name="Hall R.J."/>
            <person name="Williams D.T."/>
            <person name="Hurt A.C."/>
        </authorList>
    </citation>
    <scope>NUCLEOTIDE SEQUENCE</scope>
    <source>
        <strain evidence="21">AAvV-18/Adelie penguin/Antarctica/132/2013</strain>
    </source>
</reference>
<evidence type="ECO:0000256" key="12">
    <source>
        <dbReference type="ARBA" id="ARBA00022989"/>
    </source>
</evidence>
<dbReference type="SUPFAM" id="SSF69922">
    <property type="entry name" value="Head and neck region of the ectodomain of NDV fusion glycoprotein"/>
    <property type="match status" value="1"/>
</dbReference>
<keyword evidence="5" id="KW-1169">Fusion of virus membrane with host cell membrane</keyword>
<dbReference type="Gene3D" id="1.10.287.2480">
    <property type="match status" value="1"/>
</dbReference>
<dbReference type="GO" id="GO:0046718">
    <property type="term" value="P:symbiont entry into host cell"/>
    <property type="evidence" value="ECO:0007669"/>
    <property type="project" value="UniProtKB-KW"/>
</dbReference>
<evidence type="ECO:0000256" key="13">
    <source>
        <dbReference type="ARBA" id="ARBA00023054"/>
    </source>
</evidence>
<dbReference type="PROSITE" id="PS51257">
    <property type="entry name" value="PROKAR_LIPOPROTEIN"/>
    <property type="match status" value="1"/>
</dbReference>
<keyword evidence="19" id="KW-1160">Virus entry into host cell</keyword>
<dbReference type="Gene3D" id="6.10.10.110">
    <property type="match status" value="1"/>
</dbReference>
<evidence type="ECO:0000256" key="7">
    <source>
        <dbReference type="ARBA" id="ARBA00022692"/>
    </source>
</evidence>
<evidence type="ECO:0000256" key="8">
    <source>
        <dbReference type="ARBA" id="ARBA00022729"/>
    </source>
</evidence>
<evidence type="ECO:0000256" key="2">
    <source>
        <dbReference type="ARBA" id="ARBA00016586"/>
    </source>
</evidence>
<keyword evidence="11 20" id="KW-0261">Viral envelope protein</keyword>
<dbReference type="Pfam" id="PF00523">
    <property type="entry name" value="Fusion_gly"/>
    <property type="match status" value="1"/>
</dbReference>
<evidence type="ECO:0000256" key="14">
    <source>
        <dbReference type="ARBA" id="ARBA00023136"/>
    </source>
</evidence>
<dbReference type="InterPro" id="IPR000776">
    <property type="entry name" value="Fusion_F0_Paramyxovir"/>
</dbReference>
<dbReference type="Gene3D" id="2.40.490.10">
    <property type="entry name" value="Newcastle disease virus like domain"/>
    <property type="match status" value="1"/>
</dbReference>
<comment type="subcellular location">
    <subcellularLocation>
        <location evidence="20">Virion membrane</location>
        <topology evidence="20">Single-pass type I membrane protein</topology>
    </subcellularLocation>
    <subcellularLocation>
        <location evidence="20">Host cell membrane</location>
        <topology evidence="20">Single-pass membrane protein</topology>
    </subcellularLocation>
</comment>
<keyword evidence="8" id="KW-0732">Signal</keyword>
<evidence type="ECO:0000256" key="20">
    <source>
        <dbReference type="RuleBase" id="RU003705"/>
    </source>
</evidence>
<keyword evidence="16" id="KW-1015">Disulfide bond</keyword>
<evidence type="ECO:0000256" key="10">
    <source>
        <dbReference type="ARBA" id="ARBA00022870"/>
    </source>
</evidence>
<protein>
    <recommendedName>
        <fullName evidence="2 20">Fusion glycoprotein F0</fullName>
    </recommendedName>
</protein>
<comment type="subunit">
    <text evidence="20">Homotrimer of disulfide-linked F1-F2.</text>
</comment>
<evidence type="ECO:0000256" key="1">
    <source>
        <dbReference type="ARBA" id="ARBA00008211"/>
    </source>
</evidence>
<keyword evidence="3" id="KW-1168">Fusion of virus membrane with host membrane</keyword>
<evidence type="ECO:0000256" key="6">
    <source>
        <dbReference type="ARBA" id="ARBA00022595"/>
    </source>
</evidence>
<reference evidence="21" key="2">
    <citation type="journal article" date="2019" name="J. Virol.">
        <title>Antarctic penguins as reservoirs of diversity for avian avulaviruses.</title>
        <authorList>
            <person name="Wille M."/>
        </authorList>
    </citation>
    <scope>NUCLEOTIDE SEQUENCE</scope>
    <source>
        <strain evidence="21">AAvV-18/Adelie penguin/Antarctica/132/2013</strain>
    </source>
</reference>
<feature type="transmembrane region" description="Helical" evidence="20">
    <location>
        <begin position="497"/>
        <end position="520"/>
    </location>
</feature>
<keyword evidence="17" id="KW-0325">Glycoprotein</keyword>
<evidence type="ECO:0000256" key="11">
    <source>
        <dbReference type="ARBA" id="ARBA00022879"/>
    </source>
</evidence>
<keyword evidence="18" id="KW-0449">Lipoprotein</keyword>
<keyword evidence="6" id="KW-1162">Viral penetration into host cytoplasm</keyword>
<dbReference type="GO" id="GO:0019031">
    <property type="term" value="C:viral envelope"/>
    <property type="evidence" value="ECO:0007669"/>
    <property type="project" value="UniProtKB-KW"/>
</dbReference>
<evidence type="ECO:0000256" key="18">
    <source>
        <dbReference type="ARBA" id="ARBA00023288"/>
    </source>
</evidence>
<evidence type="ECO:0000256" key="5">
    <source>
        <dbReference type="ARBA" id="ARBA00022521"/>
    </source>
</evidence>
<evidence type="ECO:0000256" key="17">
    <source>
        <dbReference type="ARBA" id="ARBA00023180"/>
    </source>
</evidence>
<keyword evidence="7 20" id="KW-0812">Transmembrane</keyword>
<evidence type="ECO:0000256" key="3">
    <source>
        <dbReference type="ARBA" id="ARBA00022506"/>
    </source>
</evidence>
<keyword evidence="10" id="KW-1043">Host membrane</keyword>
<dbReference type="GO" id="GO:0055036">
    <property type="term" value="C:virion membrane"/>
    <property type="evidence" value="ECO:0007669"/>
    <property type="project" value="UniProtKB-SubCell"/>
</dbReference>
<organism evidence="21">
    <name type="scientific">Avulavirus sp</name>
    <dbReference type="NCBI Taxonomy" id="2493083"/>
    <lineage>
        <taxon>Viruses</taxon>
        <taxon>Riboviria</taxon>
        <taxon>Orthornavirae</taxon>
        <taxon>Negarnaviricota</taxon>
        <taxon>Haploviricotina</taxon>
        <taxon>Monjiviricetes</taxon>
        <taxon>Mononegavirales</taxon>
        <taxon>Paramyxoviridae</taxon>
        <taxon>Avulavirinae</taxon>
    </lineage>
</organism>
<accession>A0A481XY25</accession>
<evidence type="ECO:0000256" key="15">
    <source>
        <dbReference type="ARBA" id="ARBA00023139"/>
    </source>
</evidence>
<proteinExistence type="inferred from homology"/>
<dbReference type="Gene3D" id="2.60.40.1690">
    <property type="entry name" value="Head and neck region of the ectodomain of NDV fusion glycoprotein"/>
    <property type="match status" value="1"/>
</dbReference>
<comment type="similarity">
    <text evidence="1 20">Belongs to the paramyxoviruses fusion glycoprotein family.</text>
</comment>
<keyword evidence="15" id="KW-0564">Palmitate</keyword>
<evidence type="ECO:0000256" key="9">
    <source>
        <dbReference type="ARBA" id="ARBA00022844"/>
    </source>
</evidence>